<dbReference type="Proteomes" id="UP000324222">
    <property type="component" value="Unassembled WGS sequence"/>
</dbReference>
<accession>A0A5B7G033</accession>
<organism evidence="4 5">
    <name type="scientific">Portunus trituberculatus</name>
    <name type="common">Swimming crab</name>
    <name type="synonym">Neptunus trituberculatus</name>
    <dbReference type="NCBI Taxonomy" id="210409"/>
    <lineage>
        <taxon>Eukaryota</taxon>
        <taxon>Metazoa</taxon>
        <taxon>Ecdysozoa</taxon>
        <taxon>Arthropoda</taxon>
        <taxon>Crustacea</taxon>
        <taxon>Multicrustacea</taxon>
        <taxon>Malacostraca</taxon>
        <taxon>Eumalacostraca</taxon>
        <taxon>Eucarida</taxon>
        <taxon>Decapoda</taxon>
        <taxon>Pleocyemata</taxon>
        <taxon>Brachyura</taxon>
        <taxon>Eubrachyura</taxon>
        <taxon>Portunoidea</taxon>
        <taxon>Portunidae</taxon>
        <taxon>Portuninae</taxon>
        <taxon>Portunus</taxon>
    </lineage>
</organism>
<dbReference type="PROSITE" id="PS00233">
    <property type="entry name" value="CHIT_BIND_RR_1"/>
    <property type="match status" value="1"/>
</dbReference>
<name>A0A5B7G033_PORTR</name>
<comment type="caution">
    <text evidence="4">The sequence shown here is derived from an EMBL/GenBank/DDBJ whole genome shotgun (WGS) entry which is preliminary data.</text>
</comment>
<evidence type="ECO:0000256" key="2">
    <source>
        <dbReference type="PROSITE-ProRule" id="PRU00497"/>
    </source>
</evidence>
<evidence type="ECO:0000256" key="3">
    <source>
        <dbReference type="SAM" id="MobiDB-lite"/>
    </source>
</evidence>
<protein>
    <submittedName>
        <fullName evidence="4">Cuticle protein AM1199</fullName>
    </submittedName>
</protein>
<dbReference type="AlphaFoldDB" id="A0A5B7G033"/>
<evidence type="ECO:0000256" key="1">
    <source>
        <dbReference type="ARBA" id="ARBA00022460"/>
    </source>
</evidence>
<dbReference type="Pfam" id="PF00379">
    <property type="entry name" value="Chitin_bind_4"/>
    <property type="match status" value="1"/>
</dbReference>
<evidence type="ECO:0000313" key="4">
    <source>
        <dbReference type="EMBL" id="MPC49814.1"/>
    </source>
</evidence>
<dbReference type="PROSITE" id="PS51155">
    <property type="entry name" value="CHIT_BIND_RR_2"/>
    <property type="match status" value="1"/>
</dbReference>
<dbReference type="EMBL" id="VSRR010009108">
    <property type="protein sequence ID" value="MPC49814.1"/>
    <property type="molecule type" value="Genomic_DNA"/>
</dbReference>
<reference evidence="4 5" key="1">
    <citation type="submission" date="2019-05" db="EMBL/GenBank/DDBJ databases">
        <title>Another draft genome of Portunus trituberculatus and its Hox gene families provides insights of decapod evolution.</title>
        <authorList>
            <person name="Jeong J.-H."/>
            <person name="Song I."/>
            <person name="Kim S."/>
            <person name="Choi T."/>
            <person name="Kim D."/>
            <person name="Ryu S."/>
            <person name="Kim W."/>
        </authorList>
    </citation>
    <scope>NUCLEOTIDE SEQUENCE [LARGE SCALE GENOMIC DNA]</scope>
    <source>
        <tissue evidence="4">Muscle</tissue>
    </source>
</reference>
<evidence type="ECO:0000313" key="5">
    <source>
        <dbReference type="Proteomes" id="UP000324222"/>
    </source>
</evidence>
<sequence length="210" mass="23397">MKLATQRASAKPGYPEPQKCLASQNQTARGPAPGLFDRFSLTCPPRLPMSKIGKAERCGANRCCFRVNFLLPPQIIFACLAALAVAAPQFQEEFRPDYRPIAILRDEREDYGDGNFRYEFETENGILTNAVGTPGSQGQSNIQGFFRFPLDDGSIAEVQYVADELGYQPVSNLIPTPHPLPAHAIEQIRFAEELRAQGATWDQYGFRLTR</sequence>
<dbReference type="InterPro" id="IPR000618">
    <property type="entry name" value="Insect_cuticle"/>
</dbReference>
<dbReference type="GO" id="GO:0008010">
    <property type="term" value="F:structural constituent of chitin-based larval cuticle"/>
    <property type="evidence" value="ECO:0007669"/>
    <property type="project" value="TreeGrafter"/>
</dbReference>
<dbReference type="OrthoDB" id="6493579at2759"/>
<dbReference type="PRINTS" id="PR00947">
    <property type="entry name" value="CUTICLE"/>
</dbReference>
<proteinExistence type="predicted"/>
<dbReference type="PANTHER" id="PTHR10380:SF173">
    <property type="entry name" value="CUTICULAR PROTEIN 47EF, ISOFORM C-RELATED"/>
    <property type="match status" value="1"/>
</dbReference>
<dbReference type="InterPro" id="IPR031311">
    <property type="entry name" value="CHIT_BIND_RR_consensus"/>
</dbReference>
<dbReference type="GO" id="GO:0062129">
    <property type="term" value="C:chitin-based extracellular matrix"/>
    <property type="evidence" value="ECO:0007669"/>
    <property type="project" value="TreeGrafter"/>
</dbReference>
<gene>
    <name evidence="4" type="primary">CUPA3_1</name>
    <name evidence="4" type="ORF">E2C01_043628</name>
</gene>
<keyword evidence="1 2" id="KW-0193">Cuticle</keyword>
<dbReference type="InterPro" id="IPR050468">
    <property type="entry name" value="Cuticle_Struct_Prot"/>
</dbReference>
<dbReference type="PANTHER" id="PTHR10380">
    <property type="entry name" value="CUTICLE PROTEIN"/>
    <property type="match status" value="1"/>
</dbReference>
<feature type="region of interest" description="Disordered" evidence="3">
    <location>
        <begin position="1"/>
        <end position="29"/>
    </location>
</feature>
<keyword evidence="5" id="KW-1185">Reference proteome</keyword>